<protein>
    <submittedName>
        <fullName evidence="3">Type IV pilus assembly protein PilO</fullName>
    </submittedName>
</protein>
<evidence type="ECO:0000313" key="4">
    <source>
        <dbReference type="Proteomes" id="UP000244223"/>
    </source>
</evidence>
<keyword evidence="2" id="KW-1133">Transmembrane helix</keyword>
<feature type="transmembrane region" description="Helical" evidence="2">
    <location>
        <begin position="39"/>
        <end position="60"/>
    </location>
</feature>
<keyword evidence="2" id="KW-0812">Transmembrane</keyword>
<dbReference type="GO" id="GO:0043683">
    <property type="term" value="P:type IV pilus assembly"/>
    <property type="evidence" value="ECO:0007669"/>
    <property type="project" value="InterPro"/>
</dbReference>
<comment type="caution">
    <text evidence="3">The sequence shown here is derived from an EMBL/GenBank/DDBJ whole genome shotgun (WGS) entry which is preliminary data.</text>
</comment>
<dbReference type="EMBL" id="QAON01000005">
    <property type="protein sequence ID" value="PTQ89709.1"/>
    <property type="molecule type" value="Genomic_DNA"/>
</dbReference>
<dbReference type="PANTHER" id="PTHR39555">
    <property type="entry name" value="FIMBRIAL ASSEMBLY PROTEIN PILO-LIKE PROTEIN-RELATED"/>
    <property type="match status" value="1"/>
</dbReference>
<name>A0A2T5J039_9GAMM</name>
<reference evidence="3 4" key="1">
    <citation type="submission" date="2018-04" db="EMBL/GenBank/DDBJ databases">
        <title>Genomic Encyclopedia of Archaeal and Bacterial Type Strains, Phase II (KMG-II): from individual species to whole genera.</title>
        <authorList>
            <person name="Goeker M."/>
        </authorList>
    </citation>
    <scope>NUCLEOTIDE SEQUENCE [LARGE SCALE GENOMIC DNA]</scope>
    <source>
        <strain evidence="3 4">DSM 5822</strain>
    </source>
</reference>
<dbReference type="Gene3D" id="3.30.70.60">
    <property type="match status" value="1"/>
</dbReference>
<keyword evidence="2" id="KW-0472">Membrane</keyword>
<feature type="compositionally biased region" description="Basic and acidic residues" evidence="1">
    <location>
        <begin position="237"/>
        <end position="247"/>
    </location>
</feature>
<dbReference type="InterPro" id="IPR007445">
    <property type="entry name" value="PilO"/>
</dbReference>
<feature type="region of interest" description="Disordered" evidence="1">
    <location>
        <begin position="224"/>
        <end position="247"/>
    </location>
</feature>
<sequence>MNLKTLKGGEVKEGKKFDLQDFMNTLNTLDPENIGSWPLAVKIMVYVIVFIVVLVAGYMFDIAPMRANYASGEQAQETLLQDYEQKIFKANNLETYKKQLADMEVSFGSLLRQLPQDTEVPALLEDITHTGLGSGLEFTTIDLGTEQSKEFYAELPINIKVKGDYHAFGAFVSGISALPRIVTLHDMKISPISSKFADNGAPILEMQIQAKTYRYRELTAEDLAKEKKDKNKAKKGKATDDNKKGGA</sequence>
<evidence type="ECO:0000313" key="3">
    <source>
        <dbReference type="EMBL" id="PTQ89709.1"/>
    </source>
</evidence>
<dbReference type="PANTHER" id="PTHR39555:SF1">
    <property type="entry name" value="TYPE IV PILUS INNER MEMBRANE COMPONENT PILO"/>
    <property type="match status" value="1"/>
</dbReference>
<accession>A0A2T5J039</accession>
<keyword evidence="4" id="KW-1185">Reference proteome</keyword>
<evidence type="ECO:0000256" key="2">
    <source>
        <dbReference type="SAM" id="Phobius"/>
    </source>
</evidence>
<evidence type="ECO:0000256" key="1">
    <source>
        <dbReference type="SAM" id="MobiDB-lite"/>
    </source>
</evidence>
<dbReference type="AlphaFoldDB" id="A0A2T5J039"/>
<dbReference type="Gene3D" id="1.10.287.540">
    <property type="entry name" value="Helix hairpin bin"/>
    <property type="match status" value="1"/>
</dbReference>
<dbReference type="InterPro" id="IPR014717">
    <property type="entry name" value="Transl_elong_EF1B/ribsomal_bS6"/>
</dbReference>
<gene>
    <name evidence="3" type="ORF">C8N29_10532</name>
</gene>
<dbReference type="Pfam" id="PF04350">
    <property type="entry name" value="PilO"/>
    <property type="match status" value="1"/>
</dbReference>
<dbReference type="Proteomes" id="UP000244223">
    <property type="component" value="Unassembled WGS sequence"/>
</dbReference>
<dbReference type="GO" id="GO:0043107">
    <property type="term" value="P:type IV pilus-dependent motility"/>
    <property type="evidence" value="ECO:0007669"/>
    <property type="project" value="InterPro"/>
</dbReference>
<dbReference type="RefSeq" id="WP_239986971.1">
    <property type="nucleotide sequence ID" value="NZ_QAON01000005.1"/>
</dbReference>
<proteinExistence type="predicted"/>
<organism evidence="3 4">
    <name type="scientific">Agitococcus lubricus</name>
    <dbReference type="NCBI Taxonomy" id="1077255"/>
    <lineage>
        <taxon>Bacteria</taxon>
        <taxon>Pseudomonadati</taxon>
        <taxon>Pseudomonadota</taxon>
        <taxon>Gammaproteobacteria</taxon>
        <taxon>Moraxellales</taxon>
        <taxon>Moraxellaceae</taxon>
        <taxon>Agitococcus</taxon>
    </lineage>
</organism>
<dbReference type="PIRSF" id="PIRSF016482">
    <property type="entry name" value="PilO"/>
    <property type="match status" value="1"/>
</dbReference>